<evidence type="ECO:0000256" key="2">
    <source>
        <dbReference type="ARBA" id="ARBA00023002"/>
    </source>
</evidence>
<comment type="similarity">
    <text evidence="1 3">Belongs to the short-chain dehydrogenases/reductases (SDR) family.</text>
</comment>
<accession>A0A7G5BUP3</accession>
<dbReference type="GO" id="GO:0016020">
    <property type="term" value="C:membrane"/>
    <property type="evidence" value="ECO:0007669"/>
    <property type="project" value="TreeGrafter"/>
</dbReference>
<keyword evidence="5" id="KW-1185">Reference proteome</keyword>
<dbReference type="SUPFAM" id="SSF51735">
    <property type="entry name" value="NAD(P)-binding Rossmann-fold domains"/>
    <property type="match status" value="1"/>
</dbReference>
<evidence type="ECO:0000256" key="3">
    <source>
        <dbReference type="RuleBase" id="RU000363"/>
    </source>
</evidence>
<gene>
    <name evidence="4" type="ORF">FPL14_05260</name>
</gene>
<evidence type="ECO:0000313" key="5">
    <source>
        <dbReference type="Proteomes" id="UP000515679"/>
    </source>
</evidence>
<name>A0A7G5BUP3_9BACL</name>
<evidence type="ECO:0000313" key="4">
    <source>
        <dbReference type="EMBL" id="QMV40677.1"/>
    </source>
</evidence>
<dbReference type="Pfam" id="PF00106">
    <property type="entry name" value="adh_short"/>
    <property type="match status" value="1"/>
</dbReference>
<dbReference type="RefSeq" id="WP_182302033.1">
    <property type="nucleotide sequence ID" value="NZ_CP041969.1"/>
</dbReference>
<dbReference type="InterPro" id="IPR020904">
    <property type="entry name" value="Sc_DH/Rdtase_CS"/>
</dbReference>
<dbReference type="PRINTS" id="PR00081">
    <property type="entry name" value="GDHRDH"/>
</dbReference>
<reference evidence="4 5" key="1">
    <citation type="submission" date="2019-07" db="EMBL/GenBank/DDBJ databases">
        <authorList>
            <person name="Kim J.K."/>
            <person name="Cheong H.-M."/>
            <person name="Choi Y."/>
            <person name="Hwang K.J."/>
            <person name="Lee S."/>
            <person name="Choi C."/>
        </authorList>
    </citation>
    <scope>NUCLEOTIDE SEQUENCE [LARGE SCALE GENOMIC DNA]</scope>
    <source>
        <strain evidence="4 5">KS 22</strain>
    </source>
</reference>
<proteinExistence type="inferred from homology"/>
<dbReference type="PIRSF" id="PIRSF000126">
    <property type="entry name" value="11-beta-HSD1"/>
    <property type="match status" value="1"/>
</dbReference>
<keyword evidence="2" id="KW-0560">Oxidoreductase</keyword>
<dbReference type="InterPro" id="IPR036291">
    <property type="entry name" value="NAD(P)-bd_dom_sf"/>
</dbReference>
<dbReference type="CDD" id="cd05233">
    <property type="entry name" value="SDR_c"/>
    <property type="match status" value="1"/>
</dbReference>
<protein>
    <submittedName>
        <fullName evidence="4">SDR family oxidoreductase</fullName>
    </submittedName>
</protein>
<organism evidence="4 5">
    <name type="scientific">Cohnella cholangitidis</name>
    <dbReference type="NCBI Taxonomy" id="2598458"/>
    <lineage>
        <taxon>Bacteria</taxon>
        <taxon>Bacillati</taxon>
        <taxon>Bacillota</taxon>
        <taxon>Bacilli</taxon>
        <taxon>Bacillales</taxon>
        <taxon>Paenibacillaceae</taxon>
        <taxon>Cohnella</taxon>
    </lineage>
</organism>
<dbReference type="GO" id="GO:0016491">
    <property type="term" value="F:oxidoreductase activity"/>
    <property type="evidence" value="ECO:0007669"/>
    <property type="project" value="UniProtKB-KW"/>
</dbReference>
<dbReference type="InterPro" id="IPR002347">
    <property type="entry name" value="SDR_fam"/>
</dbReference>
<evidence type="ECO:0000256" key="1">
    <source>
        <dbReference type="ARBA" id="ARBA00006484"/>
    </source>
</evidence>
<dbReference type="PANTHER" id="PTHR44196:SF2">
    <property type="entry name" value="SHORT-CHAIN DEHYDROGENASE-RELATED"/>
    <property type="match status" value="1"/>
</dbReference>
<dbReference type="Proteomes" id="UP000515679">
    <property type="component" value="Chromosome"/>
</dbReference>
<dbReference type="Gene3D" id="3.40.50.720">
    <property type="entry name" value="NAD(P)-binding Rossmann-like Domain"/>
    <property type="match status" value="1"/>
</dbReference>
<dbReference type="KEGG" id="cchl:FPL14_05260"/>
<dbReference type="EMBL" id="CP041969">
    <property type="protein sequence ID" value="QMV40677.1"/>
    <property type="molecule type" value="Genomic_DNA"/>
</dbReference>
<dbReference type="PRINTS" id="PR00080">
    <property type="entry name" value="SDRFAMILY"/>
</dbReference>
<dbReference type="AlphaFoldDB" id="A0A7G5BUP3"/>
<dbReference type="PROSITE" id="PS00061">
    <property type="entry name" value="ADH_SHORT"/>
    <property type="match status" value="1"/>
</dbReference>
<sequence length="260" mass="28513">MKKTALITGASSGIGKAFAEIFAKEHYRLILASRNEKKLNDIARQLHERYRTETIVVPVDLSQASGPQLLFDAVAQRDIEIDVLVNNAGIGSFGPLHELTIQSELEMIQLNVHSLSHLMMLFLPGMVARNSGRILNVGSTTSFYACPLSANYAASKAFVLYLSEAVSNELKGTGVGVTALCPGATGTEFFRMAKMDKQKVSDAKAVMDVKKVARIGYDALMSGKPFVIPGLQNWLLAQAPRLFPRRFVTKITRNVLERTL</sequence>
<dbReference type="PANTHER" id="PTHR44196">
    <property type="entry name" value="DEHYDROGENASE/REDUCTASE SDR FAMILY MEMBER 7B"/>
    <property type="match status" value="1"/>
</dbReference>